<reference evidence="4" key="1">
    <citation type="submission" date="2016-06" db="EMBL/GenBank/DDBJ databases">
        <authorList>
            <person name="Rodrigo-Torres Lidia"/>
            <person name="Arahal R.David."/>
        </authorList>
    </citation>
    <scope>NUCLEOTIDE SEQUENCE [LARGE SCALE GENOMIC DNA]</scope>
    <source>
        <strain evidence="4">CECT 7223</strain>
    </source>
</reference>
<dbReference type="RefSeq" id="WP_065678368.1">
    <property type="nucleotide sequence ID" value="NZ_AP025460.1"/>
</dbReference>
<accession>A0A1C3IJV1</accession>
<evidence type="ECO:0000259" key="2">
    <source>
        <dbReference type="PROSITE" id="PS51194"/>
    </source>
</evidence>
<gene>
    <name evidence="3" type="primary">uvrB_2</name>
    <name evidence="3" type="ORF">VAT7223_00796</name>
</gene>
<dbReference type="GO" id="GO:0016787">
    <property type="term" value="F:hydrolase activity"/>
    <property type="evidence" value="ECO:0007669"/>
    <property type="project" value="InterPro"/>
</dbReference>
<dbReference type="Pfam" id="PF00271">
    <property type="entry name" value="Helicase_C"/>
    <property type="match status" value="1"/>
</dbReference>
<name>A0A1C3IJV1_9VIBR</name>
<dbReference type="InterPro" id="IPR014001">
    <property type="entry name" value="Helicase_ATP-bd"/>
</dbReference>
<dbReference type="PANTHER" id="PTHR47396">
    <property type="entry name" value="TYPE I RESTRICTION ENZYME ECOKI R PROTEIN"/>
    <property type="match status" value="1"/>
</dbReference>
<feature type="domain" description="Helicase C-terminal" evidence="2">
    <location>
        <begin position="401"/>
        <end position="549"/>
    </location>
</feature>
<dbReference type="InterPro" id="IPR027417">
    <property type="entry name" value="P-loop_NTPase"/>
</dbReference>
<feature type="domain" description="Helicase ATP-binding" evidence="1">
    <location>
        <begin position="156"/>
        <end position="332"/>
    </location>
</feature>
<dbReference type="SMART" id="SM00490">
    <property type="entry name" value="HELICc"/>
    <property type="match status" value="1"/>
</dbReference>
<dbReference type="GO" id="GO:0005829">
    <property type="term" value="C:cytosol"/>
    <property type="evidence" value="ECO:0007669"/>
    <property type="project" value="TreeGrafter"/>
</dbReference>
<dbReference type="PANTHER" id="PTHR47396:SF1">
    <property type="entry name" value="ATP-DEPENDENT HELICASE IRC3-RELATED"/>
    <property type="match status" value="1"/>
</dbReference>
<dbReference type="PROSITE" id="PS51194">
    <property type="entry name" value="HELICASE_CTER"/>
    <property type="match status" value="1"/>
</dbReference>
<dbReference type="InterPro" id="IPR001650">
    <property type="entry name" value="Helicase_C-like"/>
</dbReference>
<evidence type="ECO:0000313" key="4">
    <source>
        <dbReference type="Proteomes" id="UP000092876"/>
    </source>
</evidence>
<dbReference type="AlphaFoldDB" id="A0A1C3IJV1"/>
<dbReference type="Proteomes" id="UP000092876">
    <property type="component" value="Unassembled WGS sequence"/>
</dbReference>
<protein>
    <submittedName>
        <fullName evidence="3">UvrABC system protein B</fullName>
    </submittedName>
</protein>
<dbReference type="SMART" id="SM00487">
    <property type="entry name" value="DEXDc"/>
    <property type="match status" value="1"/>
</dbReference>
<dbReference type="Gene3D" id="3.40.50.300">
    <property type="entry name" value="P-loop containing nucleotide triphosphate hydrolases"/>
    <property type="match status" value="2"/>
</dbReference>
<evidence type="ECO:0000313" key="3">
    <source>
        <dbReference type="EMBL" id="SBS61713.1"/>
    </source>
</evidence>
<dbReference type="SUPFAM" id="SSF52540">
    <property type="entry name" value="P-loop containing nucleoside triphosphate hydrolases"/>
    <property type="match status" value="1"/>
</dbReference>
<dbReference type="GO" id="GO:0005524">
    <property type="term" value="F:ATP binding"/>
    <property type="evidence" value="ECO:0007669"/>
    <property type="project" value="InterPro"/>
</dbReference>
<dbReference type="GeneID" id="94233041"/>
<proteinExistence type="predicted"/>
<dbReference type="EMBL" id="FLQP01000011">
    <property type="protein sequence ID" value="SBS61713.1"/>
    <property type="molecule type" value="Genomic_DNA"/>
</dbReference>
<dbReference type="InterPro" id="IPR006935">
    <property type="entry name" value="Helicase/UvrB_N"/>
</dbReference>
<dbReference type="PROSITE" id="PS51192">
    <property type="entry name" value="HELICASE_ATP_BIND_1"/>
    <property type="match status" value="1"/>
</dbReference>
<organism evidence="3 4">
    <name type="scientific">Vibrio atlanticus</name>
    <dbReference type="NCBI Taxonomy" id="693153"/>
    <lineage>
        <taxon>Bacteria</taxon>
        <taxon>Pseudomonadati</taxon>
        <taxon>Pseudomonadota</taxon>
        <taxon>Gammaproteobacteria</taxon>
        <taxon>Vibrionales</taxon>
        <taxon>Vibrionaceae</taxon>
        <taxon>Vibrio</taxon>
    </lineage>
</organism>
<dbReference type="Pfam" id="PF04851">
    <property type="entry name" value="ResIII"/>
    <property type="match status" value="1"/>
</dbReference>
<dbReference type="GO" id="GO:0003677">
    <property type="term" value="F:DNA binding"/>
    <property type="evidence" value="ECO:0007669"/>
    <property type="project" value="InterPro"/>
</dbReference>
<sequence>MLVEILSNFSEDELLDFLPKSSINFALDLETDNDQAKEDTSFNKAKLAGIVASVKRVEFLFEKPLRDKLIERLSPQQLAELFPSFKLQPNQVTPQHYDAVISWSEENPNLFASTLGLSTLYNNQLGQDTKLESIARIEPAYGLYPYQQDISQQVFSNLRTNKKRVLIHLPTGSGKTRTAMNIASEHLRESDNNLVLWLADREELCSQAYEEFSKAWHSLGNRPTSLYGFYSSSTESLSGIDSGFVVAGLHKFLSLRKTNSKQLQLLYKELAEKVTLVIFDEAHKAIAPKFQEVVQDFISDKAFHADLIGLTATPGRSYSEDGLSEEDKRLAIFFNNNKVSMQISGYLSPIDYLVEKGYLAKANFKSLNYDHSNIAAYELRDAGGVETMTTLANNLERNKNIIKTIISECNLNSQIIVFACTVEHSINLATALAYQGINAASIDSKNDSPESRRAKIAQYKNGELQVLVNFNVLTAGFDAPKTNVTVIAKPMNSLVQYLQMAGRAMRGHKSGGNRECSIYTVMDNIPEFQSISLAFSHWNDMWVEKEKINE</sequence>
<dbReference type="InterPro" id="IPR050742">
    <property type="entry name" value="Helicase_Restrict-Modif_Enz"/>
</dbReference>
<evidence type="ECO:0000259" key="1">
    <source>
        <dbReference type="PROSITE" id="PS51192"/>
    </source>
</evidence>